<proteinExistence type="predicted"/>
<evidence type="ECO:0000313" key="1">
    <source>
        <dbReference type="EMBL" id="KAK3708771.1"/>
    </source>
</evidence>
<dbReference type="EMBL" id="JAUTXU010000098">
    <property type="protein sequence ID" value="KAK3708771.1"/>
    <property type="molecule type" value="Genomic_DNA"/>
</dbReference>
<organism evidence="1 2">
    <name type="scientific">Vermiconidia calcicola</name>
    <dbReference type="NCBI Taxonomy" id="1690605"/>
    <lineage>
        <taxon>Eukaryota</taxon>
        <taxon>Fungi</taxon>
        <taxon>Dikarya</taxon>
        <taxon>Ascomycota</taxon>
        <taxon>Pezizomycotina</taxon>
        <taxon>Dothideomycetes</taxon>
        <taxon>Dothideomycetidae</taxon>
        <taxon>Mycosphaerellales</taxon>
        <taxon>Extremaceae</taxon>
        <taxon>Vermiconidia</taxon>
    </lineage>
</organism>
<evidence type="ECO:0000313" key="2">
    <source>
        <dbReference type="Proteomes" id="UP001281147"/>
    </source>
</evidence>
<keyword evidence="2" id="KW-1185">Reference proteome</keyword>
<reference evidence="1" key="1">
    <citation type="submission" date="2023-07" db="EMBL/GenBank/DDBJ databases">
        <title>Black Yeasts Isolated from many extreme environments.</title>
        <authorList>
            <person name="Coleine C."/>
            <person name="Stajich J.E."/>
            <person name="Selbmann L."/>
        </authorList>
    </citation>
    <scope>NUCLEOTIDE SEQUENCE</scope>
    <source>
        <strain evidence="1">CCFEE 5714</strain>
    </source>
</reference>
<dbReference type="Proteomes" id="UP001281147">
    <property type="component" value="Unassembled WGS sequence"/>
</dbReference>
<comment type="caution">
    <text evidence="1">The sequence shown here is derived from an EMBL/GenBank/DDBJ whole genome shotgun (WGS) entry which is preliminary data.</text>
</comment>
<name>A0ACC3N416_9PEZI</name>
<accession>A0ACC3N416</accession>
<protein>
    <submittedName>
        <fullName evidence="1">Uncharacterized protein</fullName>
    </submittedName>
</protein>
<sequence length="213" mass="24497">MAAMHNDEKPEAFRFLDLPAELRNRIYEDYFGHHSHDESELDLLQIRSHLPPSKITAVCNQIHNESQGLYEHVRADFLRANRFCLGTEWHMVDKELLQKATLRKVDQLPLALKLHKLNFRNVGRKHHWTDIVRVKAEVTTGGRIDWRVLYPPSIEYSATGLQWCHDRMIAGLRAKTEWLMRRASNTGSSTLGKEGASLGLNLPLCVEAIYACT</sequence>
<gene>
    <name evidence="1" type="ORF">LTR37_011292</name>
</gene>